<reference evidence="4 5" key="1">
    <citation type="submission" date="2012-01" db="EMBL/GenBank/DDBJ databases">
        <title>Complete sequence of Desulfotomaculum gibsoniae DSM 7213.</title>
        <authorList>
            <consortium name="US DOE Joint Genome Institute"/>
            <person name="Lucas S."/>
            <person name="Han J."/>
            <person name="Lapidus A."/>
            <person name="Cheng J.-F."/>
            <person name="Goodwin L."/>
            <person name="Pitluck S."/>
            <person name="Peters L."/>
            <person name="Ovchinnikova G."/>
            <person name="Teshima H."/>
            <person name="Detter J.C."/>
            <person name="Han C."/>
            <person name="Tapia R."/>
            <person name="Land M."/>
            <person name="Hauser L."/>
            <person name="Kyrpides N."/>
            <person name="Ivanova N."/>
            <person name="Pagani I."/>
            <person name="Parshina S."/>
            <person name="Plugge C."/>
            <person name="Muyzer G."/>
            <person name="Kuever J."/>
            <person name="Ivanova A."/>
            <person name="Nazina T."/>
            <person name="Klenk H.-P."/>
            <person name="Brambilla E."/>
            <person name="Spring S."/>
            <person name="Stams A.F."/>
            <person name="Woyke T."/>
        </authorList>
    </citation>
    <scope>NUCLEOTIDE SEQUENCE [LARGE SCALE GENOMIC DNA]</scope>
    <source>
        <strain evidence="4 5">DSM 7213</strain>
    </source>
</reference>
<keyword evidence="5" id="KW-1185">Reference proteome</keyword>
<dbReference type="EMBL" id="CP003273">
    <property type="protein sequence ID" value="AGK99809.1"/>
    <property type="molecule type" value="Genomic_DNA"/>
</dbReference>
<evidence type="ECO:0000313" key="4">
    <source>
        <dbReference type="EMBL" id="AGK99809.1"/>
    </source>
</evidence>
<evidence type="ECO:0000313" key="3">
    <source>
        <dbReference type="EMBL" id="AGK99799.1"/>
    </source>
</evidence>
<accession>G6I789</accession>
<dbReference type="InterPro" id="IPR029060">
    <property type="entry name" value="PIN-like_dom_sf"/>
</dbReference>
<dbReference type="RefSeq" id="WP_006523264.1">
    <property type="nucleotide sequence ID" value="NC_021184.1"/>
</dbReference>
<dbReference type="Pfam" id="PF01850">
    <property type="entry name" value="PIN"/>
    <property type="match status" value="1"/>
</dbReference>
<dbReference type="PANTHER" id="PTHR35901">
    <property type="entry name" value="RIBONUCLEASE VAPC3"/>
    <property type="match status" value="1"/>
</dbReference>
<keyword evidence="1" id="KW-0460">Magnesium</keyword>
<dbReference type="HOGENOM" id="CLU_121774_1_0_9"/>
<gene>
    <name evidence="3" type="ORF">Desgi_0188</name>
    <name evidence="4" type="ORF">Desgi_0208</name>
</gene>
<dbReference type="SUPFAM" id="SSF88723">
    <property type="entry name" value="PIN domain-like"/>
    <property type="match status" value="1"/>
</dbReference>
<dbReference type="InterPro" id="IPR002716">
    <property type="entry name" value="PIN_dom"/>
</dbReference>
<dbReference type="InterPro" id="IPR051619">
    <property type="entry name" value="TypeII_TA_RNase_PINc/VapC"/>
</dbReference>
<dbReference type="KEGG" id="dgi:Desgi_0208"/>
<evidence type="ECO:0000313" key="5">
    <source>
        <dbReference type="Proteomes" id="UP000013520"/>
    </source>
</evidence>
<dbReference type="Gene3D" id="3.40.50.1010">
    <property type="entry name" value="5'-nuclease"/>
    <property type="match status" value="1"/>
</dbReference>
<protein>
    <submittedName>
        <fullName evidence="4">Putative nucleic acid-binding protein, contains PIN domain</fullName>
    </submittedName>
</protein>
<dbReference type="eggNOG" id="COG4113">
    <property type="taxonomic scope" value="Bacteria"/>
</dbReference>
<dbReference type="PANTHER" id="PTHR35901:SF1">
    <property type="entry name" value="EXONUCLEASE VAPC9"/>
    <property type="match status" value="1"/>
</dbReference>
<evidence type="ECO:0000259" key="2">
    <source>
        <dbReference type="Pfam" id="PF01850"/>
    </source>
</evidence>
<name>G6I789_9FIRM</name>
<dbReference type="CDD" id="cd09873">
    <property type="entry name" value="PIN_Pae0151-like"/>
    <property type="match status" value="1"/>
</dbReference>
<dbReference type="AlphaFoldDB" id="G6I789"/>
<proteinExistence type="predicted"/>
<dbReference type="KEGG" id="dgi:Desgi_0188"/>
<dbReference type="STRING" id="767817.Desgi_0188"/>
<evidence type="ECO:0000256" key="1">
    <source>
        <dbReference type="ARBA" id="ARBA00022842"/>
    </source>
</evidence>
<dbReference type="EMBL" id="CP003273">
    <property type="protein sequence ID" value="AGK99799.1"/>
    <property type="molecule type" value="Genomic_DNA"/>
</dbReference>
<dbReference type="Proteomes" id="UP000013520">
    <property type="component" value="Chromosome"/>
</dbReference>
<dbReference type="InterPro" id="IPR044153">
    <property type="entry name" value="PIN_Pae0151-like"/>
</dbReference>
<sequence>MSDYVCLDSSVLIKLLVLEEDSENAANLFEQIAANRQTVVLPDFAWAEVGTVLCKKVARKLLDSEQAEVLWEEFNRLELINYVGDRAIARTAWRIAKTENLPTLYDAAYLAVAEIVSRQSDEVCIFWTADERLVNSLSNRDNVKLLKEFTS</sequence>
<feature type="domain" description="PIN" evidence="2">
    <location>
        <begin position="5"/>
        <end position="132"/>
    </location>
</feature>
<dbReference type="OrthoDB" id="424427at2"/>
<organism evidence="4 5">
    <name type="scientific">Desulfoscipio gibsoniae DSM 7213</name>
    <dbReference type="NCBI Taxonomy" id="767817"/>
    <lineage>
        <taxon>Bacteria</taxon>
        <taxon>Bacillati</taxon>
        <taxon>Bacillota</taxon>
        <taxon>Clostridia</taxon>
        <taxon>Eubacteriales</taxon>
        <taxon>Desulfallaceae</taxon>
        <taxon>Desulfoscipio</taxon>
    </lineage>
</organism>